<dbReference type="EMBL" id="AJLR01000046">
    <property type="protein sequence ID" value="EKN67514.1"/>
    <property type="molecule type" value="Genomic_DNA"/>
</dbReference>
<gene>
    <name evidence="3" type="ORF">BAZO_08491</name>
</gene>
<keyword evidence="2" id="KW-0472">Membrane</keyword>
<dbReference type="Proteomes" id="UP000006315">
    <property type="component" value="Unassembled WGS sequence"/>
</dbReference>
<evidence type="ECO:0000256" key="1">
    <source>
        <dbReference type="SAM" id="Coils"/>
    </source>
</evidence>
<keyword evidence="2" id="KW-0812">Transmembrane</keyword>
<proteinExistence type="predicted"/>
<keyword evidence="2" id="KW-1133">Transmembrane helix</keyword>
<reference evidence="3 4" key="1">
    <citation type="journal article" date="2012" name="Front. Microbiol.">
        <title>Redundancy and modularity in membrane-associated dissimilatory nitrate reduction in Bacillus.</title>
        <authorList>
            <person name="Heylen K."/>
            <person name="Keltjens J."/>
        </authorList>
    </citation>
    <scope>NUCLEOTIDE SEQUENCE [LARGE SCALE GENOMIC DNA]</scope>
    <source>
        <strain evidence="3 4">LMG 9581</strain>
    </source>
</reference>
<protein>
    <submittedName>
        <fullName evidence="3">Uncharacterized protein</fullName>
    </submittedName>
</protein>
<feature type="transmembrane region" description="Helical" evidence="2">
    <location>
        <begin position="37"/>
        <end position="57"/>
    </location>
</feature>
<dbReference type="PATRIC" id="fig|1131731.3.peg.1774"/>
<dbReference type="AlphaFoldDB" id="K6DGW5"/>
<keyword evidence="1" id="KW-0175">Coiled coil</keyword>
<name>K6DGW5_SCHAZ</name>
<evidence type="ECO:0000256" key="2">
    <source>
        <dbReference type="SAM" id="Phobius"/>
    </source>
</evidence>
<evidence type="ECO:0000313" key="4">
    <source>
        <dbReference type="Proteomes" id="UP000006315"/>
    </source>
</evidence>
<dbReference type="RefSeq" id="WP_003330965.1">
    <property type="nucleotide sequence ID" value="NZ_AJLR01000046.1"/>
</dbReference>
<feature type="coiled-coil region" evidence="1">
    <location>
        <begin position="3"/>
        <end position="30"/>
    </location>
</feature>
<organism evidence="3 4">
    <name type="scientific">Schinkia azotoformans LMG 9581</name>
    <dbReference type="NCBI Taxonomy" id="1131731"/>
    <lineage>
        <taxon>Bacteria</taxon>
        <taxon>Bacillati</taxon>
        <taxon>Bacillota</taxon>
        <taxon>Bacilli</taxon>
        <taxon>Bacillales</taxon>
        <taxon>Bacillaceae</taxon>
        <taxon>Calidifontibacillus/Schinkia group</taxon>
        <taxon>Schinkia</taxon>
    </lineage>
</organism>
<sequence>MGIEELILQVENLRQQVENLHQYVKTIEGDYKFHTSWLLSVLAFIVTAAGASLYFIAKSIVNNRITKEMDNRLISLLKNNPPIFSASGLSKPDENKKIYLSSAIQGIDQLELANIILLNVSPEQMTFNDFQRKFNPKINKNELGIVEIEIPEYHENNGSVQWKIVWLRKHYDFK</sequence>
<evidence type="ECO:0000313" key="3">
    <source>
        <dbReference type="EMBL" id="EKN67514.1"/>
    </source>
</evidence>
<accession>K6DGW5</accession>
<comment type="caution">
    <text evidence="3">The sequence shown here is derived from an EMBL/GenBank/DDBJ whole genome shotgun (WGS) entry which is preliminary data.</text>
</comment>
<dbReference type="STRING" id="1131731.BAZO_08491"/>
<keyword evidence="4" id="KW-1185">Reference proteome</keyword>